<dbReference type="eggNOG" id="COG4279">
    <property type="taxonomic scope" value="Bacteria"/>
</dbReference>
<keyword evidence="1" id="KW-0862">Zinc</keyword>
<dbReference type="HOGENOM" id="CLU_572175_0_0_0"/>
<keyword evidence="1" id="KW-0479">Metal-binding</keyword>
<dbReference type="PROSITE" id="PS50966">
    <property type="entry name" value="ZF_SWIM"/>
    <property type="match status" value="1"/>
</dbReference>
<evidence type="ECO:0000256" key="1">
    <source>
        <dbReference type="PROSITE-ProRule" id="PRU00325"/>
    </source>
</evidence>
<feature type="region of interest" description="Disordered" evidence="2">
    <location>
        <begin position="135"/>
        <end position="157"/>
    </location>
</feature>
<organism evidence="4 5">
    <name type="scientific">Leptotrichia wadei (strain F0279)</name>
    <dbReference type="NCBI Taxonomy" id="888055"/>
    <lineage>
        <taxon>Bacteria</taxon>
        <taxon>Fusobacteriati</taxon>
        <taxon>Fusobacteriota</taxon>
        <taxon>Fusobacteriia</taxon>
        <taxon>Fusobacteriales</taxon>
        <taxon>Leptotrichiaceae</taxon>
        <taxon>Leptotrichia</taxon>
    </lineage>
</organism>
<comment type="caution">
    <text evidence="4">The sequence shown here is derived from an EMBL/GenBank/DDBJ whole genome shotgun (WGS) entry which is preliminary data.</text>
</comment>
<dbReference type="Proteomes" id="UP000016626">
    <property type="component" value="Unassembled WGS sequence"/>
</dbReference>
<name>U2PG34_LEPWF</name>
<dbReference type="InterPro" id="IPR007527">
    <property type="entry name" value="Znf_SWIM"/>
</dbReference>
<evidence type="ECO:0000313" key="4">
    <source>
        <dbReference type="EMBL" id="ERK49480.1"/>
    </source>
</evidence>
<dbReference type="GO" id="GO:0008270">
    <property type="term" value="F:zinc ion binding"/>
    <property type="evidence" value="ECO:0007669"/>
    <property type="project" value="UniProtKB-KW"/>
</dbReference>
<proteinExistence type="predicted"/>
<evidence type="ECO:0000313" key="5">
    <source>
        <dbReference type="Proteomes" id="UP000016626"/>
    </source>
</evidence>
<gene>
    <name evidence="4" type="ORF">HMPREF9015_01348</name>
</gene>
<feature type="domain" description="SWIM-type" evidence="3">
    <location>
        <begin position="72"/>
        <end position="108"/>
    </location>
</feature>
<keyword evidence="1" id="KW-0863">Zinc-finger</keyword>
<sequence length="496" mass="57409">MNKKLSEFWIKMKEVYIVKKLEESRIIAMAPNASAISNAKKLCDKGSFLKLWRSVDDTLYMGECKGSGKSNYTVSVDFIDEENPVTRCTCPSRQFPCKHGLALLFEILKGKKFEECEIPEDILAKREKKEKLKAKRANEEKEVKKKTSSKASKSARTKKIKKQLEGLDLIKKISSQLLKVGLSAMGSVSITEYRDIVKQLGDYYLPGPQVLFQRLLLEIQAYKEDQDKGHYQTALECLKKLRAIEKKGREFLNEQLEKNDPELTDNTLYEDLGGVWKLTQLNDLGLKKENARLVQLSFEVNYDEASKIFTDCGYWIDLESGEVSYTANYRPRSAMKYIKQENSNFSLLTVPTLTFYPGGVNKRIRWDAASFDKIESSCYKEIKKHAQNIDHAVKIAKNELKNILTNNEVALLLEFEKIMFVEEEGKKKYILIDKNQKMIELRDKKNKEFSENFYELLPNECLENQVMFVKLFYEGRNIYAQAQSIITDDKIIRFGF</sequence>
<dbReference type="AlphaFoldDB" id="U2PG34"/>
<accession>U2PG34</accession>
<dbReference type="EMBL" id="AWVM01000075">
    <property type="protein sequence ID" value="ERK49480.1"/>
    <property type="molecule type" value="Genomic_DNA"/>
</dbReference>
<dbReference type="Pfam" id="PF04434">
    <property type="entry name" value="SWIM"/>
    <property type="match status" value="1"/>
</dbReference>
<evidence type="ECO:0000259" key="3">
    <source>
        <dbReference type="PROSITE" id="PS50966"/>
    </source>
</evidence>
<dbReference type="PATRIC" id="fig|888055.3.peg.1294"/>
<protein>
    <submittedName>
        <fullName evidence="4">SWIM zinc finger domain protein</fullName>
    </submittedName>
</protein>
<feature type="compositionally biased region" description="Basic residues" evidence="2">
    <location>
        <begin position="146"/>
        <end position="157"/>
    </location>
</feature>
<evidence type="ECO:0000256" key="2">
    <source>
        <dbReference type="SAM" id="MobiDB-lite"/>
    </source>
</evidence>
<reference evidence="4 5" key="1">
    <citation type="submission" date="2013-06" db="EMBL/GenBank/DDBJ databases">
        <authorList>
            <person name="Weinstock G."/>
            <person name="Sodergren E."/>
            <person name="Lobos E.A."/>
            <person name="Fulton L."/>
            <person name="Fulton R."/>
            <person name="Courtney L."/>
            <person name="Fronick C."/>
            <person name="O'Laughlin M."/>
            <person name="Godfrey J."/>
            <person name="Wilson R.M."/>
            <person name="Miner T."/>
            <person name="Farmer C."/>
            <person name="Delehaunty K."/>
            <person name="Cordes M."/>
            <person name="Minx P."/>
            <person name="Tomlinson C."/>
            <person name="Chen J."/>
            <person name="Wollam A."/>
            <person name="Pepin K.H."/>
            <person name="Bhonagiri V."/>
            <person name="Zhang X."/>
            <person name="Warren W."/>
            <person name="Mitreva M."/>
            <person name="Mardis E.R."/>
            <person name="Wilson R.K."/>
        </authorList>
    </citation>
    <scope>NUCLEOTIDE SEQUENCE [LARGE SCALE GENOMIC DNA]</scope>
    <source>
        <strain evidence="4 5">F0279</strain>
    </source>
</reference>
<feature type="compositionally biased region" description="Basic and acidic residues" evidence="2">
    <location>
        <begin position="135"/>
        <end position="145"/>
    </location>
</feature>